<dbReference type="Gene3D" id="3.20.20.150">
    <property type="entry name" value="Divalent-metal-dependent TIM barrel enzymes"/>
    <property type="match status" value="1"/>
</dbReference>
<dbReference type="PANTHER" id="PTHR12110:SF41">
    <property type="entry name" value="INOSOSE DEHYDRATASE"/>
    <property type="match status" value="1"/>
</dbReference>
<dbReference type="SUPFAM" id="SSF51658">
    <property type="entry name" value="Xylose isomerase-like"/>
    <property type="match status" value="1"/>
</dbReference>
<sequence>MFTVVFIAFSQKNIGSQAWTFKDYSLEETLEKISALGLKKIEMFPKQRFSRVDSTLTSYKMPKSQLVKLKALLKKYKVKVVSYGVISLKKEKDWIHLFEFAKDMKIKTIITEPAQDQIATIDKLCKQYKIYASIHNHAKPKRHWWNPANVKQGLIGRSKYLGVCADVGHWKRSNLDVTASLKLLKGKITELHIKDVNKPSSKGKPVPLGTGIINWENVFNELNRQKFKGNYIIEHTAKKSVLIKELQHNIAFLKTYIK</sequence>
<name>A0ABP8CDT1_9FLAO</name>
<reference evidence="3" key="1">
    <citation type="journal article" date="2019" name="Int. J. Syst. Evol. Microbiol.">
        <title>The Global Catalogue of Microorganisms (GCM) 10K type strain sequencing project: providing services to taxonomists for standard genome sequencing and annotation.</title>
        <authorList>
            <consortium name="The Broad Institute Genomics Platform"/>
            <consortium name="The Broad Institute Genome Sequencing Center for Infectious Disease"/>
            <person name="Wu L."/>
            <person name="Ma J."/>
        </authorList>
    </citation>
    <scope>NUCLEOTIDE SEQUENCE [LARGE SCALE GENOMIC DNA]</scope>
    <source>
        <strain evidence="3">JCM 17630</strain>
    </source>
</reference>
<evidence type="ECO:0000313" key="3">
    <source>
        <dbReference type="Proteomes" id="UP001501496"/>
    </source>
</evidence>
<gene>
    <name evidence="2" type="ORF">GCM10022291_26600</name>
</gene>
<keyword evidence="3" id="KW-1185">Reference proteome</keyword>
<feature type="domain" description="Xylose isomerase-like TIM barrel" evidence="1">
    <location>
        <begin position="31"/>
        <end position="255"/>
    </location>
</feature>
<organism evidence="2 3">
    <name type="scientific">Postechiella marina</name>
    <dbReference type="NCBI Taxonomy" id="943941"/>
    <lineage>
        <taxon>Bacteria</taxon>
        <taxon>Pseudomonadati</taxon>
        <taxon>Bacteroidota</taxon>
        <taxon>Flavobacteriia</taxon>
        <taxon>Flavobacteriales</taxon>
        <taxon>Flavobacteriaceae</taxon>
        <taxon>Postechiella</taxon>
    </lineage>
</organism>
<comment type="caution">
    <text evidence="2">The sequence shown here is derived from an EMBL/GenBank/DDBJ whole genome shotgun (WGS) entry which is preliminary data.</text>
</comment>
<evidence type="ECO:0000313" key="2">
    <source>
        <dbReference type="EMBL" id="GAA4237965.1"/>
    </source>
</evidence>
<evidence type="ECO:0000259" key="1">
    <source>
        <dbReference type="Pfam" id="PF01261"/>
    </source>
</evidence>
<dbReference type="Pfam" id="PF01261">
    <property type="entry name" value="AP_endonuc_2"/>
    <property type="match status" value="1"/>
</dbReference>
<dbReference type="EMBL" id="BAABCA010000005">
    <property type="protein sequence ID" value="GAA4237965.1"/>
    <property type="molecule type" value="Genomic_DNA"/>
</dbReference>
<proteinExistence type="predicted"/>
<dbReference type="Proteomes" id="UP001501496">
    <property type="component" value="Unassembled WGS sequence"/>
</dbReference>
<dbReference type="PANTHER" id="PTHR12110">
    <property type="entry name" value="HYDROXYPYRUVATE ISOMERASE"/>
    <property type="match status" value="1"/>
</dbReference>
<accession>A0ABP8CDT1</accession>
<dbReference type="InterPro" id="IPR013022">
    <property type="entry name" value="Xyl_isomerase-like_TIM-brl"/>
</dbReference>
<dbReference type="InterPro" id="IPR050312">
    <property type="entry name" value="IolE/XylAMocC-like"/>
</dbReference>
<dbReference type="InterPro" id="IPR036237">
    <property type="entry name" value="Xyl_isomerase-like_sf"/>
</dbReference>
<protein>
    <recommendedName>
        <fullName evidence="1">Xylose isomerase-like TIM barrel domain-containing protein</fullName>
    </recommendedName>
</protein>